<feature type="region of interest" description="Disordered" evidence="1">
    <location>
        <begin position="97"/>
        <end position="121"/>
    </location>
</feature>
<dbReference type="AlphaFoldDB" id="A0AAV7MID4"/>
<name>A0AAV7MID4_PLEWA</name>
<protein>
    <submittedName>
        <fullName evidence="2">Uncharacterized protein</fullName>
    </submittedName>
</protein>
<comment type="caution">
    <text evidence="2">The sequence shown here is derived from an EMBL/GenBank/DDBJ whole genome shotgun (WGS) entry which is preliminary data.</text>
</comment>
<feature type="compositionally biased region" description="Polar residues" evidence="1">
    <location>
        <begin position="109"/>
        <end position="121"/>
    </location>
</feature>
<evidence type="ECO:0000256" key="1">
    <source>
        <dbReference type="SAM" id="MobiDB-lite"/>
    </source>
</evidence>
<dbReference type="EMBL" id="JANPWB010000014">
    <property type="protein sequence ID" value="KAJ1101733.1"/>
    <property type="molecule type" value="Genomic_DNA"/>
</dbReference>
<keyword evidence="3" id="KW-1185">Reference proteome</keyword>
<dbReference type="Proteomes" id="UP001066276">
    <property type="component" value="Chromosome 10"/>
</dbReference>
<evidence type="ECO:0000313" key="3">
    <source>
        <dbReference type="Proteomes" id="UP001066276"/>
    </source>
</evidence>
<evidence type="ECO:0000313" key="2">
    <source>
        <dbReference type="EMBL" id="KAJ1101733.1"/>
    </source>
</evidence>
<organism evidence="2 3">
    <name type="scientific">Pleurodeles waltl</name>
    <name type="common">Iberian ribbed newt</name>
    <dbReference type="NCBI Taxonomy" id="8319"/>
    <lineage>
        <taxon>Eukaryota</taxon>
        <taxon>Metazoa</taxon>
        <taxon>Chordata</taxon>
        <taxon>Craniata</taxon>
        <taxon>Vertebrata</taxon>
        <taxon>Euteleostomi</taxon>
        <taxon>Amphibia</taxon>
        <taxon>Batrachia</taxon>
        <taxon>Caudata</taxon>
        <taxon>Salamandroidea</taxon>
        <taxon>Salamandridae</taxon>
        <taxon>Pleurodelinae</taxon>
        <taxon>Pleurodeles</taxon>
    </lineage>
</organism>
<accession>A0AAV7MID4</accession>
<sequence length="121" mass="13096">MQPQRLTLRSTDSDALRNLALPLIGPRSIHGRPRPVARAVYLTSQLNHLARPQRYTAGSCEEGFRPTSHSLLEAAATHHGPDITPVQAQWKTSIKPAEGQCKAPAQGADLTQANSSLLKQA</sequence>
<proteinExistence type="predicted"/>
<gene>
    <name evidence="2" type="ORF">NDU88_006798</name>
</gene>
<reference evidence="2" key="1">
    <citation type="journal article" date="2022" name="bioRxiv">
        <title>Sequencing and chromosome-scale assembly of the giantPleurodeles waltlgenome.</title>
        <authorList>
            <person name="Brown T."/>
            <person name="Elewa A."/>
            <person name="Iarovenko S."/>
            <person name="Subramanian E."/>
            <person name="Araus A.J."/>
            <person name="Petzold A."/>
            <person name="Susuki M."/>
            <person name="Suzuki K.-i.T."/>
            <person name="Hayashi T."/>
            <person name="Toyoda A."/>
            <person name="Oliveira C."/>
            <person name="Osipova E."/>
            <person name="Leigh N.D."/>
            <person name="Simon A."/>
            <person name="Yun M.H."/>
        </authorList>
    </citation>
    <scope>NUCLEOTIDE SEQUENCE</scope>
    <source>
        <strain evidence="2">20211129_DDA</strain>
        <tissue evidence="2">Liver</tissue>
    </source>
</reference>